<dbReference type="STRING" id="195883.A0A482XSB1"/>
<organism evidence="3 4">
    <name type="scientific">Laodelphax striatellus</name>
    <name type="common">Small brown planthopper</name>
    <name type="synonym">Delphax striatella</name>
    <dbReference type="NCBI Taxonomy" id="195883"/>
    <lineage>
        <taxon>Eukaryota</taxon>
        <taxon>Metazoa</taxon>
        <taxon>Ecdysozoa</taxon>
        <taxon>Arthropoda</taxon>
        <taxon>Hexapoda</taxon>
        <taxon>Insecta</taxon>
        <taxon>Pterygota</taxon>
        <taxon>Neoptera</taxon>
        <taxon>Paraneoptera</taxon>
        <taxon>Hemiptera</taxon>
        <taxon>Auchenorrhyncha</taxon>
        <taxon>Fulgoroidea</taxon>
        <taxon>Delphacidae</taxon>
        <taxon>Criomorphinae</taxon>
        <taxon>Laodelphax</taxon>
    </lineage>
</organism>
<feature type="active site" description="Phosphoserine intermediate" evidence="2">
    <location>
        <position position="11"/>
    </location>
</feature>
<accession>A0A482XSB1</accession>
<reference evidence="3 4" key="1">
    <citation type="journal article" date="2017" name="Gigascience">
        <title>Genome sequence of the small brown planthopper, Laodelphax striatellus.</title>
        <authorList>
            <person name="Zhu J."/>
            <person name="Jiang F."/>
            <person name="Wang X."/>
            <person name="Yang P."/>
            <person name="Bao Y."/>
            <person name="Zhao W."/>
            <person name="Wang W."/>
            <person name="Lu H."/>
            <person name="Wang Q."/>
            <person name="Cui N."/>
            <person name="Li J."/>
            <person name="Chen X."/>
            <person name="Luo L."/>
            <person name="Yu J."/>
            <person name="Kang L."/>
            <person name="Cui F."/>
        </authorList>
    </citation>
    <scope>NUCLEOTIDE SEQUENCE [LARGE SCALE GENOMIC DNA]</scope>
    <source>
        <strain evidence="3">Lst14</strain>
    </source>
</reference>
<evidence type="ECO:0000313" key="4">
    <source>
        <dbReference type="Proteomes" id="UP000291343"/>
    </source>
</evidence>
<dbReference type="InParanoid" id="A0A482XSB1"/>
<dbReference type="PANTHER" id="PTHR11596">
    <property type="entry name" value="ALKALINE PHOSPHATASE"/>
    <property type="match status" value="1"/>
</dbReference>
<dbReference type="Proteomes" id="UP000291343">
    <property type="component" value="Unassembled WGS sequence"/>
</dbReference>
<keyword evidence="4" id="KW-1185">Reference proteome</keyword>
<evidence type="ECO:0000256" key="2">
    <source>
        <dbReference type="PIRSR" id="PIRSR601952-1"/>
    </source>
</evidence>
<gene>
    <name evidence="3" type="ORF">LSTR_LSTR017475</name>
</gene>
<dbReference type="InterPro" id="IPR001952">
    <property type="entry name" value="Alkaline_phosphatase"/>
</dbReference>
<dbReference type="SMR" id="A0A482XSB1"/>
<evidence type="ECO:0000256" key="1">
    <source>
        <dbReference type="ARBA" id="ARBA00012647"/>
    </source>
</evidence>
<dbReference type="AlphaFoldDB" id="A0A482XSB1"/>
<protein>
    <recommendedName>
        <fullName evidence="1">alkaline phosphatase</fullName>
        <ecNumber evidence="1">3.1.3.1</ecNumber>
    </recommendedName>
</protein>
<dbReference type="EC" id="3.1.3.1" evidence="1"/>
<dbReference type="OrthoDB" id="5818554at2759"/>
<feature type="non-terminal residue" evidence="3">
    <location>
        <position position="1"/>
    </location>
</feature>
<comment type="caution">
    <text evidence="3">The sequence shown here is derived from an EMBL/GenBank/DDBJ whole genome shotgun (WGS) entry which is preliminary data.</text>
</comment>
<dbReference type="PANTHER" id="PTHR11596:SF91">
    <property type="entry name" value="ALKALINE PHOSPHATASE-RELATED"/>
    <property type="match status" value="1"/>
</dbReference>
<sequence length="62" mass="6658">TYNLDAQVGESSACATALLCGVKANFETVGLDGGGRFEDCFSSYNSRVESLLSWAQQEGKLY</sequence>
<dbReference type="GO" id="GO:0004035">
    <property type="term" value="F:alkaline phosphatase activity"/>
    <property type="evidence" value="ECO:0007669"/>
    <property type="project" value="UniProtKB-EC"/>
</dbReference>
<proteinExistence type="predicted"/>
<dbReference type="InterPro" id="IPR017850">
    <property type="entry name" value="Alkaline_phosphatase_core_sf"/>
</dbReference>
<dbReference type="SUPFAM" id="SSF53649">
    <property type="entry name" value="Alkaline phosphatase-like"/>
    <property type="match status" value="1"/>
</dbReference>
<dbReference type="EMBL" id="QKKF02001803">
    <property type="protein sequence ID" value="RZF48574.1"/>
    <property type="molecule type" value="Genomic_DNA"/>
</dbReference>
<dbReference type="Pfam" id="PF00245">
    <property type="entry name" value="Alk_phosphatase"/>
    <property type="match status" value="1"/>
</dbReference>
<name>A0A482XSB1_LAOST</name>
<evidence type="ECO:0000313" key="3">
    <source>
        <dbReference type="EMBL" id="RZF48574.1"/>
    </source>
</evidence>
<dbReference type="Gene3D" id="3.40.720.10">
    <property type="entry name" value="Alkaline Phosphatase, subunit A"/>
    <property type="match status" value="1"/>
</dbReference>